<proteinExistence type="inferred from homology"/>
<dbReference type="Proteomes" id="UP001461498">
    <property type="component" value="Unassembled WGS sequence"/>
</dbReference>
<protein>
    <recommendedName>
        <fullName evidence="3">Fumarylacetoacetase-like C-terminal domain-containing protein</fullName>
    </recommendedName>
</protein>
<dbReference type="AlphaFoldDB" id="A0AAW1CZT6"/>
<dbReference type="SUPFAM" id="SSF56529">
    <property type="entry name" value="FAH"/>
    <property type="match status" value="1"/>
</dbReference>
<evidence type="ECO:0000256" key="2">
    <source>
        <dbReference type="ARBA" id="ARBA00022723"/>
    </source>
</evidence>
<dbReference type="GO" id="GO:0046872">
    <property type="term" value="F:metal ion binding"/>
    <property type="evidence" value="ECO:0007669"/>
    <property type="project" value="UniProtKB-KW"/>
</dbReference>
<dbReference type="EMBL" id="JAPXFL010000009">
    <property type="protein sequence ID" value="KAK9501585.1"/>
    <property type="molecule type" value="Genomic_DNA"/>
</dbReference>
<keyword evidence="2" id="KW-0479">Metal-binding</keyword>
<dbReference type="InterPro" id="IPR011234">
    <property type="entry name" value="Fumarylacetoacetase-like_C"/>
</dbReference>
<dbReference type="Pfam" id="PF01557">
    <property type="entry name" value="FAA_hydrolase"/>
    <property type="match status" value="1"/>
</dbReference>
<evidence type="ECO:0000313" key="4">
    <source>
        <dbReference type="EMBL" id="KAK9501585.1"/>
    </source>
</evidence>
<name>A0AAW1CZT6_9HEMI</name>
<accession>A0AAW1CZT6</accession>
<dbReference type="InterPro" id="IPR036663">
    <property type="entry name" value="Fumarylacetoacetase_C_sf"/>
</dbReference>
<evidence type="ECO:0000313" key="5">
    <source>
        <dbReference type="Proteomes" id="UP001461498"/>
    </source>
</evidence>
<dbReference type="FunFam" id="3.90.850.10:FF:000002">
    <property type="entry name" value="2-hydroxyhepta-2,4-diene-1,7-dioate isomerase"/>
    <property type="match status" value="1"/>
</dbReference>
<dbReference type="PANTHER" id="PTHR42796">
    <property type="entry name" value="FUMARYLACETOACETATE HYDROLASE DOMAIN-CONTAINING PROTEIN 2A-RELATED"/>
    <property type="match status" value="1"/>
</dbReference>
<dbReference type="GO" id="GO:0050163">
    <property type="term" value="F:oxaloacetate tautomerase activity"/>
    <property type="evidence" value="ECO:0007669"/>
    <property type="project" value="UniProtKB-ARBA"/>
</dbReference>
<organism evidence="4 5">
    <name type="scientific">Rhynocoris fuscipes</name>
    <dbReference type="NCBI Taxonomy" id="488301"/>
    <lineage>
        <taxon>Eukaryota</taxon>
        <taxon>Metazoa</taxon>
        <taxon>Ecdysozoa</taxon>
        <taxon>Arthropoda</taxon>
        <taxon>Hexapoda</taxon>
        <taxon>Insecta</taxon>
        <taxon>Pterygota</taxon>
        <taxon>Neoptera</taxon>
        <taxon>Paraneoptera</taxon>
        <taxon>Hemiptera</taxon>
        <taxon>Heteroptera</taxon>
        <taxon>Panheteroptera</taxon>
        <taxon>Cimicomorpha</taxon>
        <taxon>Reduviidae</taxon>
        <taxon>Harpactorinae</taxon>
        <taxon>Harpactorini</taxon>
        <taxon>Rhynocoris</taxon>
    </lineage>
</organism>
<keyword evidence="5" id="KW-1185">Reference proteome</keyword>
<comment type="similarity">
    <text evidence="1">Belongs to the FAH family.</text>
</comment>
<evidence type="ECO:0000256" key="1">
    <source>
        <dbReference type="ARBA" id="ARBA00010211"/>
    </source>
</evidence>
<dbReference type="PANTHER" id="PTHR42796:SF4">
    <property type="entry name" value="FUMARYLACETOACETATE HYDROLASE DOMAIN-CONTAINING PROTEIN 2A"/>
    <property type="match status" value="1"/>
</dbReference>
<dbReference type="InterPro" id="IPR051121">
    <property type="entry name" value="FAH"/>
</dbReference>
<evidence type="ECO:0000259" key="3">
    <source>
        <dbReference type="Pfam" id="PF01557"/>
    </source>
</evidence>
<dbReference type="GO" id="GO:0006107">
    <property type="term" value="P:oxaloacetate metabolic process"/>
    <property type="evidence" value="ECO:0007669"/>
    <property type="project" value="UniProtKB-ARBA"/>
</dbReference>
<dbReference type="Gene3D" id="3.90.850.10">
    <property type="entry name" value="Fumarylacetoacetase-like, C-terminal domain"/>
    <property type="match status" value="1"/>
</dbReference>
<feature type="domain" description="Fumarylacetoacetase-like C-terminal" evidence="3">
    <location>
        <begin position="127"/>
        <end position="334"/>
    </location>
</feature>
<comment type="caution">
    <text evidence="4">The sequence shown here is derived from an EMBL/GenBank/DDBJ whole genome shotgun (WGS) entry which is preliminary data.</text>
</comment>
<gene>
    <name evidence="4" type="ORF">O3M35_012284</name>
</gene>
<sequence length="347" mass="38778">MSSINPLRNSVIVQLNNFLKTKTVLRKCTTTFDGYNRQFSTATTRRMRFVQYTCKNNGPQRLGVQLSQDSDIIELSAVKASLPNNLVDFLKGGPELMEKAKRLVGEGKSVVNPNEVNILAPITKPDKILCVGLNYKSHCDEQKRPYPEEPMFFNKFPSTIIGPTDNVIHPPNTRALDWEIELGIVIGRQCRRVHKSEANDYIFGYTVCQDISARDWQSPKKNGGQWLFAKSMDTFCPMGPSVVAKEFISDPMALKLRCSINGVLMQDGNTSDMVHDVYHIVSYLSHCITLMPADVILTGTPSGVGLFRSPRIFLKPGDIIESEISGLGKLSNTVEKFEVQEQKMNAA</sequence>
<reference evidence="4 5" key="1">
    <citation type="submission" date="2022-12" db="EMBL/GenBank/DDBJ databases">
        <title>Chromosome-level genome assembly of true bugs.</title>
        <authorList>
            <person name="Ma L."/>
            <person name="Li H."/>
        </authorList>
    </citation>
    <scope>NUCLEOTIDE SEQUENCE [LARGE SCALE GENOMIC DNA]</scope>
    <source>
        <strain evidence="4">Lab_2022b</strain>
    </source>
</reference>